<keyword evidence="3" id="KW-0472">Membrane</keyword>
<comment type="subcellular location">
    <subcellularLocation>
        <location evidence="1">Cell outer membrane</location>
    </subcellularLocation>
</comment>
<reference evidence="9" key="1">
    <citation type="journal article" date="2019" name="Int. J. Syst. Evol. Microbiol.">
        <title>The Global Catalogue of Microorganisms (GCM) 10K type strain sequencing project: providing services to taxonomists for standard genome sequencing and annotation.</title>
        <authorList>
            <consortium name="The Broad Institute Genomics Platform"/>
            <consortium name="The Broad Institute Genome Sequencing Center for Infectious Disease"/>
            <person name="Wu L."/>
            <person name="Ma J."/>
        </authorList>
    </citation>
    <scope>NUCLEOTIDE SEQUENCE [LARGE SCALE GENOMIC DNA]</scope>
    <source>
        <strain evidence="9">CCM 7427</strain>
    </source>
</reference>
<gene>
    <name evidence="8" type="ORF">ACFSX5_07130</name>
</gene>
<comment type="caution">
    <text evidence="8">The sequence shown here is derived from an EMBL/GenBank/DDBJ whole genome shotgun (WGS) entry which is preliminary data.</text>
</comment>
<dbReference type="InterPro" id="IPR051692">
    <property type="entry name" value="OMP-like"/>
</dbReference>
<feature type="chain" id="PRO_5046912893" evidence="6">
    <location>
        <begin position="21"/>
        <end position="225"/>
    </location>
</feature>
<proteinExistence type="inferred from homology"/>
<keyword evidence="4" id="KW-0998">Cell outer membrane</keyword>
<evidence type="ECO:0000256" key="5">
    <source>
        <dbReference type="ARBA" id="ARBA00038306"/>
    </source>
</evidence>
<evidence type="ECO:0000256" key="3">
    <source>
        <dbReference type="ARBA" id="ARBA00023136"/>
    </source>
</evidence>
<feature type="domain" description="Outer membrane protein beta-barrel" evidence="7">
    <location>
        <begin position="10"/>
        <end position="225"/>
    </location>
</feature>
<accession>A0ABW5QIQ9</accession>
<protein>
    <submittedName>
        <fullName evidence="8">Outer membrane protein</fullName>
    </submittedName>
</protein>
<evidence type="ECO:0000313" key="9">
    <source>
        <dbReference type="Proteomes" id="UP001597521"/>
    </source>
</evidence>
<dbReference type="InterPro" id="IPR011250">
    <property type="entry name" value="OMP/PagP_B-barrel"/>
</dbReference>
<evidence type="ECO:0000256" key="6">
    <source>
        <dbReference type="SAM" id="SignalP"/>
    </source>
</evidence>
<dbReference type="PANTHER" id="PTHR34001:SF3">
    <property type="entry name" value="BLL7405 PROTEIN"/>
    <property type="match status" value="1"/>
</dbReference>
<dbReference type="Proteomes" id="UP001597521">
    <property type="component" value="Unassembled WGS sequence"/>
</dbReference>
<keyword evidence="2 6" id="KW-0732">Signal</keyword>
<evidence type="ECO:0000259" key="7">
    <source>
        <dbReference type="Pfam" id="PF13505"/>
    </source>
</evidence>
<evidence type="ECO:0000256" key="4">
    <source>
        <dbReference type="ARBA" id="ARBA00023237"/>
    </source>
</evidence>
<evidence type="ECO:0000256" key="2">
    <source>
        <dbReference type="ARBA" id="ARBA00022729"/>
    </source>
</evidence>
<dbReference type="RefSeq" id="WP_386832580.1">
    <property type="nucleotide sequence ID" value="NZ_JBHUNP010000001.1"/>
</dbReference>
<sequence length="225" mass="23116">MKRVVLLLSAATLMTSTAAAADLGWNSGASPMYSPSPATNWSGFYAGVAGGYGFGSFTRQPTGGGAQIDTSAGGFNIGLTAGYNADMGGFVIGGETDLQYSAIGYSEPIPGGSTFKASTDFFGTVRARGGMTFGSVMPFVTGGFAYGRGTASVTDAANVVTSQSNTHYGWTLGAGLEAKATENISIKAEYMYVNLGTQPYNLGTAGSFDVTQNFSVIRAGVNYKF</sequence>
<keyword evidence="9" id="KW-1185">Reference proteome</keyword>
<feature type="signal peptide" evidence="6">
    <location>
        <begin position="1"/>
        <end position="20"/>
    </location>
</feature>
<dbReference type="InterPro" id="IPR027385">
    <property type="entry name" value="Beta-barrel_OMP"/>
</dbReference>
<organism evidence="8 9">
    <name type="scientific">Devosia albogilva</name>
    <dbReference type="NCBI Taxonomy" id="429726"/>
    <lineage>
        <taxon>Bacteria</taxon>
        <taxon>Pseudomonadati</taxon>
        <taxon>Pseudomonadota</taxon>
        <taxon>Alphaproteobacteria</taxon>
        <taxon>Hyphomicrobiales</taxon>
        <taxon>Devosiaceae</taxon>
        <taxon>Devosia</taxon>
    </lineage>
</organism>
<dbReference type="PANTHER" id="PTHR34001">
    <property type="entry name" value="BLL7405 PROTEIN"/>
    <property type="match status" value="1"/>
</dbReference>
<dbReference type="EMBL" id="JBHUNP010000001">
    <property type="protein sequence ID" value="MFD2647558.1"/>
    <property type="molecule type" value="Genomic_DNA"/>
</dbReference>
<evidence type="ECO:0000313" key="8">
    <source>
        <dbReference type="EMBL" id="MFD2647558.1"/>
    </source>
</evidence>
<dbReference type="Pfam" id="PF13505">
    <property type="entry name" value="OMP_b-brl"/>
    <property type="match status" value="1"/>
</dbReference>
<comment type="similarity">
    <text evidence="5">Belongs to the Omp25/RopB family.</text>
</comment>
<dbReference type="Gene3D" id="2.40.160.20">
    <property type="match status" value="1"/>
</dbReference>
<name>A0ABW5QIQ9_9HYPH</name>
<dbReference type="SUPFAM" id="SSF56925">
    <property type="entry name" value="OMPA-like"/>
    <property type="match status" value="1"/>
</dbReference>
<evidence type="ECO:0000256" key="1">
    <source>
        <dbReference type="ARBA" id="ARBA00004442"/>
    </source>
</evidence>